<reference evidence="1 2" key="1">
    <citation type="journal article" date="2019" name="Sci. Rep.">
        <title>Orb-weaving spider Araneus ventricosus genome elucidates the spidroin gene catalogue.</title>
        <authorList>
            <person name="Kono N."/>
            <person name="Nakamura H."/>
            <person name="Ohtoshi R."/>
            <person name="Moran D.A.P."/>
            <person name="Shinohara A."/>
            <person name="Yoshida Y."/>
            <person name="Fujiwara M."/>
            <person name="Mori M."/>
            <person name="Tomita M."/>
            <person name="Arakawa K."/>
        </authorList>
    </citation>
    <scope>NUCLEOTIDE SEQUENCE [LARGE SCALE GENOMIC DNA]</scope>
</reference>
<evidence type="ECO:0000313" key="2">
    <source>
        <dbReference type="Proteomes" id="UP000499080"/>
    </source>
</evidence>
<dbReference type="AlphaFoldDB" id="A0A4Y2R3V5"/>
<accession>A0A4Y2R3V5</accession>
<sequence>MNRKLPTVLPSLWIHKGVRNESYHNDKKKLRDRHAMLKSYRRTLPELQPGSPVFVQNRVRQWEQAEVLRQNENPRSYRIRTHNREETRNRIHLRPNKCSKFVSFKDFTGFEEYSTSDAVLESRPTVRPQEPVDRVVYSCAT</sequence>
<name>A0A4Y2R3V5_ARAVE</name>
<dbReference type="OrthoDB" id="7484551at2759"/>
<keyword evidence="2" id="KW-1185">Reference proteome</keyword>
<evidence type="ECO:0000313" key="1">
    <source>
        <dbReference type="EMBL" id="GBN70357.1"/>
    </source>
</evidence>
<proteinExistence type="predicted"/>
<organism evidence="1 2">
    <name type="scientific">Araneus ventricosus</name>
    <name type="common">Orbweaver spider</name>
    <name type="synonym">Epeira ventricosa</name>
    <dbReference type="NCBI Taxonomy" id="182803"/>
    <lineage>
        <taxon>Eukaryota</taxon>
        <taxon>Metazoa</taxon>
        <taxon>Ecdysozoa</taxon>
        <taxon>Arthropoda</taxon>
        <taxon>Chelicerata</taxon>
        <taxon>Arachnida</taxon>
        <taxon>Araneae</taxon>
        <taxon>Araneomorphae</taxon>
        <taxon>Entelegynae</taxon>
        <taxon>Araneoidea</taxon>
        <taxon>Araneidae</taxon>
        <taxon>Araneus</taxon>
    </lineage>
</organism>
<dbReference type="EMBL" id="BGPR01015718">
    <property type="protein sequence ID" value="GBN70357.1"/>
    <property type="molecule type" value="Genomic_DNA"/>
</dbReference>
<dbReference type="Proteomes" id="UP000499080">
    <property type="component" value="Unassembled WGS sequence"/>
</dbReference>
<gene>
    <name evidence="1" type="ORF">AVEN_251292_1</name>
</gene>
<protein>
    <submittedName>
        <fullName evidence="1">Uncharacterized protein</fullName>
    </submittedName>
</protein>
<comment type="caution">
    <text evidence="1">The sequence shown here is derived from an EMBL/GenBank/DDBJ whole genome shotgun (WGS) entry which is preliminary data.</text>
</comment>